<dbReference type="PANTHER" id="PTHR23345:SF29">
    <property type="entry name" value="VITELLOGENIN 3, PHOSVITINLESS"/>
    <property type="match status" value="1"/>
</dbReference>
<gene>
    <name evidence="10" type="primary">Vg-320</name>
</gene>
<keyword evidence="3" id="KW-0758">Storage protein</keyword>
<proteinExistence type="evidence at transcript level"/>
<evidence type="ECO:0000256" key="8">
    <source>
        <dbReference type="SAM" id="SignalP"/>
    </source>
</evidence>
<keyword evidence="1" id="KW-0597">Phosphoprotein</keyword>
<dbReference type="InterPro" id="IPR015819">
    <property type="entry name" value="Lipid_transp_b-sht_shell"/>
</dbReference>
<organism evidence="10">
    <name type="scientific">Acanthogobius flavimanus</name>
    <name type="common">yellowfin goby</name>
    <dbReference type="NCBI Taxonomy" id="86203"/>
    <lineage>
        <taxon>Eukaryota</taxon>
        <taxon>Metazoa</taxon>
        <taxon>Chordata</taxon>
        <taxon>Craniata</taxon>
        <taxon>Vertebrata</taxon>
        <taxon>Euteleostomi</taxon>
        <taxon>Actinopterygii</taxon>
        <taxon>Neopterygii</taxon>
        <taxon>Teleostei</taxon>
        <taxon>Neoteleostei</taxon>
        <taxon>Acanthomorphata</taxon>
        <taxon>Gobiaria</taxon>
        <taxon>Gobiiformes</taxon>
        <taxon>Gobioidei</taxon>
        <taxon>Gobiidae</taxon>
        <taxon>Gobionellinae</taxon>
        <taxon>Acanthogobius</taxon>
    </lineage>
</organism>
<reference evidence="10" key="1">
    <citation type="journal article" date="2004" name="Gen. Comp. Endocrinol.">
        <title>Deduced primary structure of two forms of vitellogenin in Japanese common goby (Acanthogobius flavimanus).</title>
        <authorList>
            <person name="Ohkubo N."/>
            <person name="Andoh T."/>
            <person name="Mochida K."/>
            <person name="Adachi S."/>
            <person name="Hara A."/>
            <person name="Matsubara T."/>
        </authorList>
    </citation>
    <scope>NUCLEOTIDE SEQUENCE</scope>
</reference>
<protein>
    <submittedName>
        <fullName evidence="10">Vitellogenin</fullName>
    </submittedName>
</protein>
<evidence type="ECO:0000256" key="1">
    <source>
        <dbReference type="ARBA" id="ARBA00022553"/>
    </source>
</evidence>
<evidence type="ECO:0000259" key="9">
    <source>
        <dbReference type="PROSITE" id="PS51211"/>
    </source>
</evidence>
<dbReference type="GO" id="GO:0045735">
    <property type="term" value="F:nutrient reservoir activity"/>
    <property type="evidence" value="ECO:0007669"/>
    <property type="project" value="UniProtKB-KW"/>
</dbReference>
<name>Q8JIF8_9GOBI</name>
<dbReference type="GO" id="GO:0005319">
    <property type="term" value="F:lipid transporter activity"/>
    <property type="evidence" value="ECO:0007669"/>
    <property type="project" value="InterPro"/>
</dbReference>
<dbReference type="SMART" id="SM01169">
    <property type="entry name" value="DUF1943"/>
    <property type="match status" value="1"/>
</dbReference>
<evidence type="ECO:0000256" key="3">
    <source>
        <dbReference type="ARBA" id="ARBA00022761"/>
    </source>
</evidence>
<evidence type="ECO:0000256" key="4">
    <source>
        <dbReference type="ARBA" id="ARBA00023157"/>
    </source>
</evidence>
<feature type="domain" description="Vitellogenin" evidence="9">
    <location>
        <begin position="25"/>
        <end position="663"/>
    </location>
</feature>
<keyword evidence="2 8" id="KW-0732">Signal</keyword>
<dbReference type="SMART" id="SM01170">
    <property type="entry name" value="DUF1944"/>
    <property type="match status" value="1"/>
</dbReference>
<feature type="signal peptide" evidence="8">
    <location>
        <begin position="1"/>
        <end position="15"/>
    </location>
</feature>
<accession>Q8JIF8</accession>
<keyword evidence="5" id="KW-0325">Glycoprotein</keyword>
<dbReference type="Pfam" id="PF01347">
    <property type="entry name" value="Vitellogenin_N"/>
    <property type="match status" value="1"/>
</dbReference>
<dbReference type="SUPFAM" id="SSF48431">
    <property type="entry name" value="Lipovitellin-phosvitin complex, superhelical domain"/>
    <property type="match status" value="1"/>
</dbReference>
<feature type="region of interest" description="Disordered" evidence="7">
    <location>
        <begin position="1036"/>
        <end position="1062"/>
    </location>
</feature>
<evidence type="ECO:0000256" key="5">
    <source>
        <dbReference type="ARBA" id="ARBA00023180"/>
    </source>
</evidence>
<dbReference type="Gene3D" id="2.20.90.10">
    <property type="entry name" value="Vitellinogen, beta-sheet shell domain"/>
    <property type="match status" value="1"/>
</dbReference>
<dbReference type="InterPro" id="IPR050733">
    <property type="entry name" value="Vitellogenin/Apolipophorin"/>
</dbReference>
<comment type="caution">
    <text evidence="6">Lacks conserved residue(s) required for the propagation of feature annotation.</text>
</comment>
<evidence type="ECO:0000256" key="7">
    <source>
        <dbReference type="SAM" id="MobiDB-lite"/>
    </source>
</evidence>
<dbReference type="InterPro" id="IPR011030">
    <property type="entry name" value="Lipovitellin_superhlx_dom"/>
</dbReference>
<dbReference type="GO" id="GO:0032355">
    <property type="term" value="P:response to estradiol"/>
    <property type="evidence" value="ECO:0007669"/>
    <property type="project" value="TreeGrafter"/>
</dbReference>
<dbReference type="SUPFAM" id="SSF56968">
    <property type="entry name" value="Lipovitellin-phosvitin complex, beta-sheet shell regions"/>
    <property type="match status" value="3"/>
</dbReference>
<dbReference type="EMBL" id="AB088474">
    <property type="protein sequence ID" value="BAC06191.1"/>
    <property type="molecule type" value="mRNA"/>
</dbReference>
<dbReference type="Gene3D" id="2.20.80.10">
    <property type="entry name" value="Lipovitellin-phosvitin complex, chain A, domain 4"/>
    <property type="match status" value="1"/>
</dbReference>
<dbReference type="Gene3D" id="1.25.10.20">
    <property type="entry name" value="Vitellinogen, superhelical"/>
    <property type="match status" value="1"/>
</dbReference>
<dbReference type="Pfam" id="PF09172">
    <property type="entry name" value="Vit_open_b-sht"/>
    <property type="match status" value="1"/>
</dbReference>
<dbReference type="InterPro" id="IPR037088">
    <property type="entry name" value="Vitellinogen_b-sht_shell_sf"/>
</dbReference>
<dbReference type="InterPro" id="IPR001747">
    <property type="entry name" value="Vitellogenin_N"/>
</dbReference>
<dbReference type="InterPro" id="IPR015255">
    <property type="entry name" value="Vitellinogen_open_b-sht"/>
</dbReference>
<evidence type="ECO:0000256" key="2">
    <source>
        <dbReference type="ARBA" id="ARBA00022729"/>
    </source>
</evidence>
<dbReference type="SMART" id="SM00638">
    <property type="entry name" value="LPD_N"/>
    <property type="match status" value="1"/>
</dbReference>
<dbReference type="PROSITE" id="PS51211">
    <property type="entry name" value="VITELLOGENIN"/>
    <property type="match status" value="1"/>
</dbReference>
<dbReference type="AlphaFoldDB" id="Q8JIF8"/>
<dbReference type="Gene3D" id="2.20.50.20">
    <property type="entry name" value="Lipovitellin. Chain A, domain 3"/>
    <property type="match status" value="1"/>
</dbReference>
<evidence type="ECO:0000256" key="6">
    <source>
        <dbReference type="PROSITE-ProRule" id="PRU00557"/>
    </source>
</evidence>
<dbReference type="Pfam" id="PF09175">
    <property type="entry name" value="Vit_b-sht_shell"/>
    <property type="match status" value="1"/>
</dbReference>
<keyword evidence="4 6" id="KW-1015">Disulfide bond</keyword>
<sequence length="1238" mass="140520">MRVLLLCCLVALAVCQKSLRYDLSLNPNKIYEYQYEGWVKFGLGKPNHAESGARLKTIVTIMGAQSDTFHLQFSNVVFEEFNGVPGKSDFVAVNQLAQKIAAQLEKPIGFTYTAGNVGEIKASPEVSDTVVNIVRGILGFFQVTVKSNQDIYELEEIGIHGKCLSSYATKINEQEKVMDLTQVVDVTNCREKAMFQTGMATAVEDKVSRQRGESVFSTVKYTYNIKATEEAGLITKAQALELQFFTPFNLKGGTFKMEAMKELVLTTVKDKTQDTPNRQMESRGNIVYKVVKNWANVPIMMQKLDDPVPKATELIKRLVQANTNQLDSTTTEDAIKLYQLLRVIPLEKLEKMWMEVEHNRNERNWFLQTVVEVNDARILALLERLLREHKLNRLEAITVIVRAFNHLEATPELLREAEKFLTMTYNDAMIRRTVVLSFGSLVYRHCAYNTPCPEEAIRPLLNMAEESRRNNNEMEQILVLKALGNAGHPRSLKAIEKFLPGVDPNTNQADSKPRVVSAAVQAMRLIATREPHGVQLRTLKLFLNRELKPEIRMLALMIMFDTKPSIGLVSTVTAHLLEERDMQVVNFAYTYFKSLSRSMTPDNHFLSTAASVAVKILAPKFCHLSYYRSRATRMDWFSDDYLIGTAAEAFILKRASQVIPAGLMVKWNFHFIGRILQLVEFGIRPEGLRDLFGASVPEFRGDMSMSDFQAIYDVLKKWETLPDDKPLLSVYTRASGQEFFFNDFNKDFMERMMREFSPTAGRDSFVWRMIEQLIHGFSWRGVLPFLTVEARYIQATTLGLPVEISKYYHTVNAMSVNAKAAISPQMTDNVGQLLDAETTLKTDGFIGYTKSFWLFYGINTDLFQSAVELKTKSPITIPWNFVGKFNTRERKFELEFPRSNREVEVFSFSSNVFAISRDIVNPEAAKRIPLLPTEQSVSQMTNCRPNKWHPVEKMCTKSTIFGVSLCSEYELRRVYYQEQYPLYHFLGFTHFALKVAPYSSSRAQQATAVEKIRLEMDASPSAVSESMRQLLNHMRRMSKEVRTSSSTSREQQDRPTRGMEGSPVPVLNFKALALSSSQRVEGYEASFYYTPEGERQSTQLIVSHVGESSNWKMCVTTAVAAQAKAHVAWGEQCQPYSVSVSSAYLSGNKPELKAVLRWDRVPETMVLNGKRIAKYIPGMAFLLCFTQEEEKNAMQEVSASVIAASADSIDVKIKFPELTLRREALPSPMPISSTETEQ</sequence>
<evidence type="ECO:0000313" key="10">
    <source>
        <dbReference type="EMBL" id="BAC06191.1"/>
    </source>
</evidence>
<dbReference type="InterPro" id="IPR015817">
    <property type="entry name" value="Vitellinogen_open_b-sht_sub1"/>
</dbReference>
<dbReference type="Gene3D" id="2.30.230.10">
    <property type="entry name" value="Lipovitellin, beta-sheet shell regions, chain A"/>
    <property type="match status" value="1"/>
</dbReference>
<dbReference type="PANTHER" id="PTHR23345">
    <property type="entry name" value="VITELLOGENIN-RELATED"/>
    <property type="match status" value="1"/>
</dbReference>
<dbReference type="InterPro" id="IPR015816">
    <property type="entry name" value="Vitellinogen_b-sht_N"/>
</dbReference>
<dbReference type="GO" id="GO:0071391">
    <property type="term" value="P:cellular response to estrogen stimulus"/>
    <property type="evidence" value="ECO:0007669"/>
    <property type="project" value="TreeGrafter"/>
</dbReference>
<dbReference type="InterPro" id="IPR015258">
    <property type="entry name" value="Vitellinogen_b-sht_shell"/>
</dbReference>
<feature type="chain" id="PRO_5012881307" evidence="8">
    <location>
        <begin position="16"/>
        <end position="1238"/>
    </location>
</feature>
<feature type="disulfide bond" evidence="6">
    <location>
        <begin position="163"/>
        <end position="189"/>
    </location>
</feature>